<keyword evidence="1" id="KW-0812">Transmembrane</keyword>
<reference evidence="3" key="1">
    <citation type="journal article" date="2017" name="Nat. Ecol. Evol.">
        <title>Genome expansion and lineage-specific genetic innovations in the forest pathogenic fungi Armillaria.</title>
        <authorList>
            <person name="Sipos G."/>
            <person name="Prasanna A.N."/>
            <person name="Walter M.C."/>
            <person name="O'Connor E."/>
            <person name="Balint B."/>
            <person name="Krizsan K."/>
            <person name="Kiss B."/>
            <person name="Hess J."/>
            <person name="Varga T."/>
            <person name="Slot J."/>
            <person name="Riley R."/>
            <person name="Boka B."/>
            <person name="Rigling D."/>
            <person name="Barry K."/>
            <person name="Lee J."/>
            <person name="Mihaltcheva S."/>
            <person name="LaButti K."/>
            <person name="Lipzen A."/>
            <person name="Waldron R."/>
            <person name="Moloney N.M."/>
            <person name="Sperisen C."/>
            <person name="Kredics L."/>
            <person name="Vagvoelgyi C."/>
            <person name="Patrignani A."/>
            <person name="Fitzpatrick D."/>
            <person name="Nagy I."/>
            <person name="Doyle S."/>
            <person name="Anderson J.B."/>
            <person name="Grigoriev I.V."/>
            <person name="Gueldener U."/>
            <person name="Muensterkoetter M."/>
            <person name="Nagy L.G."/>
        </authorList>
    </citation>
    <scope>NUCLEOTIDE SEQUENCE [LARGE SCALE GENOMIC DNA]</scope>
    <source>
        <strain evidence="3">Ar21-2</strain>
    </source>
</reference>
<keyword evidence="1" id="KW-0472">Membrane</keyword>
<evidence type="ECO:0000313" key="3">
    <source>
        <dbReference type="Proteomes" id="UP000217790"/>
    </source>
</evidence>
<sequence>MYINEQGQIVFEKLSSSYYVGQLYVNINGNNNNRISSGRLNVPDIPDLLMHHSMSFEKNKLIIIYDTLYNIIGTPDMSLTYDPQYYHYSPGSISTRIEPPHYDDICKDSLMVGQIPVELTGFHWGVRVWEDSHSRYSEPLSMCSGSVTVHELSVFPQQYHISPSETRWIKDFAQSRQMMYALFAQASQLSLSSSQILRSIDHRVHNMQYIEVCNTMAFDLEITPCHDPFQLLDTFMADSDYAFTLSLTVCEPHLDSQFNKFSPPVLHWFCDQNLSNEISVKEAEALFGMKVSLYAWPCLSIIPKKQLSTIVEINTICGFDPALKGADIFISVNSKINQTALPALILNHKDTVDATPVTDNIQVEKELSISHAQNQLIPILIAVIIVLLLLIMHLSIKV</sequence>
<organism evidence="2 3">
    <name type="scientific">Armillaria gallica</name>
    <name type="common">Bulbous honey fungus</name>
    <name type="synonym">Armillaria bulbosa</name>
    <dbReference type="NCBI Taxonomy" id="47427"/>
    <lineage>
        <taxon>Eukaryota</taxon>
        <taxon>Fungi</taxon>
        <taxon>Dikarya</taxon>
        <taxon>Basidiomycota</taxon>
        <taxon>Agaricomycotina</taxon>
        <taxon>Agaricomycetes</taxon>
        <taxon>Agaricomycetidae</taxon>
        <taxon>Agaricales</taxon>
        <taxon>Marasmiineae</taxon>
        <taxon>Physalacriaceae</taxon>
        <taxon>Armillaria</taxon>
    </lineage>
</organism>
<dbReference type="AlphaFoldDB" id="A0A2H3CK45"/>
<name>A0A2H3CK45_ARMGA</name>
<keyword evidence="1" id="KW-1133">Transmembrane helix</keyword>
<proteinExistence type="predicted"/>
<evidence type="ECO:0000256" key="1">
    <source>
        <dbReference type="SAM" id="Phobius"/>
    </source>
</evidence>
<dbReference type="EMBL" id="KZ293706">
    <property type="protein sequence ID" value="PBK83461.1"/>
    <property type="molecule type" value="Genomic_DNA"/>
</dbReference>
<accession>A0A2H3CK45</accession>
<protein>
    <submittedName>
        <fullName evidence="2">Uncharacterized protein</fullName>
    </submittedName>
</protein>
<dbReference type="InParanoid" id="A0A2H3CK45"/>
<gene>
    <name evidence="2" type="ORF">ARMGADRAFT_670668</name>
</gene>
<dbReference type="Proteomes" id="UP000217790">
    <property type="component" value="Unassembled WGS sequence"/>
</dbReference>
<keyword evidence="3" id="KW-1185">Reference proteome</keyword>
<evidence type="ECO:0000313" key="2">
    <source>
        <dbReference type="EMBL" id="PBK83461.1"/>
    </source>
</evidence>
<feature type="transmembrane region" description="Helical" evidence="1">
    <location>
        <begin position="376"/>
        <end position="396"/>
    </location>
</feature>